<feature type="region of interest" description="Disordered" evidence="1">
    <location>
        <begin position="1"/>
        <end position="41"/>
    </location>
</feature>
<gene>
    <name evidence="2" type="ORF">F0562_017535</name>
</gene>
<protein>
    <submittedName>
        <fullName evidence="2">Uncharacterized protein</fullName>
    </submittedName>
</protein>
<organism evidence="2 3">
    <name type="scientific">Nyssa sinensis</name>
    <dbReference type="NCBI Taxonomy" id="561372"/>
    <lineage>
        <taxon>Eukaryota</taxon>
        <taxon>Viridiplantae</taxon>
        <taxon>Streptophyta</taxon>
        <taxon>Embryophyta</taxon>
        <taxon>Tracheophyta</taxon>
        <taxon>Spermatophyta</taxon>
        <taxon>Magnoliopsida</taxon>
        <taxon>eudicotyledons</taxon>
        <taxon>Gunneridae</taxon>
        <taxon>Pentapetalae</taxon>
        <taxon>asterids</taxon>
        <taxon>Cornales</taxon>
        <taxon>Nyssaceae</taxon>
        <taxon>Nyssa</taxon>
    </lineage>
</organism>
<evidence type="ECO:0000313" key="3">
    <source>
        <dbReference type="Proteomes" id="UP000325577"/>
    </source>
</evidence>
<dbReference type="Proteomes" id="UP000325577">
    <property type="component" value="Linkage Group LG8"/>
</dbReference>
<reference evidence="2 3" key="1">
    <citation type="submission" date="2019-09" db="EMBL/GenBank/DDBJ databases">
        <title>A chromosome-level genome assembly of the Chinese tupelo Nyssa sinensis.</title>
        <authorList>
            <person name="Yang X."/>
            <person name="Kang M."/>
            <person name="Yang Y."/>
            <person name="Xiong H."/>
            <person name="Wang M."/>
            <person name="Zhang Z."/>
            <person name="Wang Z."/>
            <person name="Wu H."/>
            <person name="Ma T."/>
            <person name="Liu J."/>
            <person name="Xi Z."/>
        </authorList>
    </citation>
    <scope>NUCLEOTIDE SEQUENCE [LARGE SCALE GENOMIC DNA]</scope>
    <source>
        <strain evidence="2">J267</strain>
        <tissue evidence="2">Leaf</tissue>
    </source>
</reference>
<evidence type="ECO:0000313" key="2">
    <source>
        <dbReference type="EMBL" id="KAA8517213.1"/>
    </source>
</evidence>
<dbReference type="AlphaFoldDB" id="A0A5J4ZF08"/>
<accession>A0A5J4ZF08</accession>
<sequence length="123" mass="14249">MPPKIYSGQTRPSFPRDPRENGPSRGVRPPPPAQPKNPVKPQDEVLILEEDAVCKNCPDELKEEKAFWMYCSCERYLVHKRCKPKNNKKCVHCSRKVQSFPVTLIKIPATDRYKVKREKATGW</sequence>
<name>A0A5J4ZF08_9ASTE</name>
<keyword evidence="3" id="KW-1185">Reference proteome</keyword>
<dbReference type="EMBL" id="CM018051">
    <property type="protein sequence ID" value="KAA8517213.1"/>
    <property type="molecule type" value="Genomic_DNA"/>
</dbReference>
<proteinExistence type="predicted"/>
<dbReference type="OrthoDB" id="1656043at2759"/>
<evidence type="ECO:0000256" key="1">
    <source>
        <dbReference type="SAM" id="MobiDB-lite"/>
    </source>
</evidence>